<keyword evidence="3" id="KW-1185">Reference proteome</keyword>
<dbReference type="Proteomes" id="UP000728185">
    <property type="component" value="Unassembled WGS sequence"/>
</dbReference>
<evidence type="ECO:0000313" key="2">
    <source>
        <dbReference type="EMBL" id="KAA0185572.1"/>
    </source>
</evidence>
<dbReference type="SMART" id="SM00456">
    <property type="entry name" value="WW"/>
    <property type="match status" value="1"/>
</dbReference>
<dbReference type="InterPro" id="IPR036020">
    <property type="entry name" value="WW_dom_sf"/>
</dbReference>
<dbReference type="AlphaFoldDB" id="A0A8E0RP47"/>
<accession>A0A8E0RP47</accession>
<feature type="domain" description="WW" evidence="1">
    <location>
        <begin position="5"/>
        <end position="39"/>
    </location>
</feature>
<dbReference type="CDD" id="cd00201">
    <property type="entry name" value="WW"/>
    <property type="match status" value="1"/>
</dbReference>
<protein>
    <recommendedName>
        <fullName evidence="1">WW domain-containing protein</fullName>
    </recommendedName>
</protein>
<sequence length="68" mass="7961">MLDDRPLPPNWESRLDPSTQQWFFVDHVNKKTSWDDPRPAYYSARQRKRSTSVSAVITVTSLDGKPHF</sequence>
<name>A0A8E0RP47_9TREM</name>
<dbReference type="OrthoDB" id="2020426at2759"/>
<gene>
    <name evidence="2" type="ORF">FBUS_02925</name>
</gene>
<dbReference type="InterPro" id="IPR001202">
    <property type="entry name" value="WW_dom"/>
</dbReference>
<evidence type="ECO:0000313" key="3">
    <source>
        <dbReference type="Proteomes" id="UP000728185"/>
    </source>
</evidence>
<dbReference type="SUPFAM" id="SSF51045">
    <property type="entry name" value="WW domain"/>
    <property type="match status" value="1"/>
</dbReference>
<dbReference type="Gene3D" id="2.20.70.10">
    <property type="match status" value="1"/>
</dbReference>
<dbReference type="PROSITE" id="PS01159">
    <property type="entry name" value="WW_DOMAIN_1"/>
    <property type="match status" value="1"/>
</dbReference>
<dbReference type="Pfam" id="PF00397">
    <property type="entry name" value="WW"/>
    <property type="match status" value="1"/>
</dbReference>
<dbReference type="EMBL" id="LUCM01010370">
    <property type="protein sequence ID" value="KAA0185572.1"/>
    <property type="molecule type" value="Genomic_DNA"/>
</dbReference>
<proteinExistence type="predicted"/>
<reference evidence="2" key="1">
    <citation type="submission" date="2019-05" db="EMBL/GenBank/DDBJ databases">
        <title>Annotation for the trematode Fasciolopsis buski.</title>
        <authorList>
            <person name="Choi Y.-J."/>
        </authorList>
    </citation>
    <scope>NUCLEOTIDE SEQUENCE</scope>
    <source>
        <strain evidence="2">HT</strain>
        <tissue evidence="2">Whole worm</tissue>
    </source>
</reference>
<organism evidence="2 3">
    <name type="scientific">Fasciolopsis buskii</name>
    <dbReference type="NCBI Taxonomy" id="27845"/>
    <lineage>
        <taxon>Eukaryota</taxon>
        <taxon>Metazoa</taxon>
        <taxon>Spiralia</taxon>
        <taxon>Lophotrochozoa</taxon>
        <taxon>Platyhelminthes</taxon>
        <taxon>Trematoda</taxon>
        <taxon>Digenea</taxon>
        <taxon>Plagiorchiida</taxon>
        <taxon>Echinostomata</taxon>
        <taxon>Echinostomatoidea</taxon>
        <taxon>Fasciolidae</taxon>
        <taxon>Fasciolopsis</taxon>
    </lineage>
</organism>
<comment type="caution">
    <text evidence="2">The sequence shown here is derived from an EMBL/GenBank/DDBJ whole genome shotgun (WGS) entry which is preliminary data.</text>
</comment>
<evidence type="ECO:0000259" key="1">
    <source>
        <dbReference type="PROSITE" id="PS50020"/>
    </source>
</evidence>
<dbReference type="PROSITE" id="PS50020">
    <property type="entry name" value="WW_DOMAIN_2"/>
    <property type="match status" value="1"/>
</dbReference>